<evidence type="ECO:0000256" key="3">
    <source>
        <dbReference type="ARBA" id="ARBA00022801"/>
    </source>
</evidence>
<dbReference type="Proteomes" id="UP000064243">
    <property type="component" value="Unassembled WGS sequence"/>
</dbReference>
<comment type="caution">
    <text evidence="6">The sequence shown here is derived from an EMBL/GenBank/DDBJ whole genome shotgun (WGS) entry which is preliminary data.</text>
</comment>
<dbReference type="InterPro" id="IPR055438">
    <property type="entry name" value="AstE_AspA_cat"/>
</dbReference>
<dbReference type="RefSeq" id="WP_059752242.1">
    <property type="nucleotide sequence ID" value="NZ_LDUG01000016.1"/>
</dbReference>
<accession>A0A106BRJ1</accession>
<evidence type="ECO:0000256" key="2">
    <source>
        <dbReference type="ARBA" id="ARBA00022723"/>
    </source>
</evidence>
<dbReference type="SUPFAM" id="SSF53187">
    <property type="entry name" value="Zn-dependent exopeptidases"/>
    <property type="match status" value="1"/>
</dbReference>
<dbReference type="InterPro" id="IPR050178">
    <property type="entry name" value="AspA/AstE_fam"/>
</dbReference>
<evidence type="ECO:0000256" key="4">
    <source>
        <dbReference type="ARBA" id="ARBA00022833"/>
    </source>
</evidence>
<dbReference type="GO" id="GO:0016788">
    <property type="term" value="F:hydrolase activity, acting on ester bonds"/>
    <property type="evidence" value="ECO:0007669"/>
    <property type="project" value="InterPro"/>
</dbReference>
<dbReference type="STRING" id="1123392.GCA_000376425_02005"/>
<dbReference type="GO" id="GO:0005829">
    <property type="term" value="C:cytosol"/>
    <property type="evidence" value="ECO:0007669"/>
    <property type="project" value="TreeGrafter"/>
</dbReference>
<keyword evidence="2" id="KW-0479">Metal-binding</keyword>
<keyword evidence="4" id="KW-0862">Zinc</keyword>
<dbReference type="PATRIC" id="fig|36861.3.peg.295"/>
<name>A0A106BRJ1_THIDE</name>
<evidence type="ECO:0000259" key="5">
    <source>
        <dbReference type="Pfam" id="PF24827"/>
    </source>
</evidence>
<sequence>MSELDSLHFQSISFTGHAPGARLIVLGAVHGNETCGTQAIRRVIGEIESGQLGIVAGSVTFVPVANPLAYARNQRMGDRNLNRNLVPTATPVEYEDRIANWLCPLLAQHDALLDLHSFHTAGQPFVMLGPQDNRGTLEPFARAAEETALALRLGVHRFIDGWLDTYAAGVARRLATGASSREADVHYGVGTTEYMRAQGGVALTLECGQHDDPAAPEVARRAIHNALAHLRLSDAPAPAPMADTEALRLYQVIDRVHAEDAFARDWSSFDWVRAAEVIGTRHDGPPVLADSDGYIVFPNPNALPGQEWFYLARCSTRV</sequence>
<organism evidence="6 7">
    <name type="scientific">Thiobacillus denitrificans</name>
    <dbReference type="NCBI Taxonomy" id="36861"/>
    <lineage>
        <taxon>Bacteria</taxon>
        <taxon>Pseudomonadati</taxon>
        <taxon>Pseudomonadota</taxon>
        <taxon>Betaproteobacteria</taxon>
        <taxon>Nitrosomonadales</taxon>
        <taxon>Thiobacillaceae</taxon>
        <taxon>Thiobacillus</taxon>
    </lineage>
</organism>
<dbReference type="AlphaFoldDB" id="A0A106BRJ1"/>
<gene>
    <name evidence="6" type="ORF">ABW22_04215</name>
</gene>
<reference evidence="6 7" key="1">
    <citation type="journal article" date="2015" name="Appl. Environ. Microbiol.">
        <title>Aerobic and Anaerobic Thiosulfate Oxidation by a Cold-Adapted, Subglacial Chemoautotroph.</title>
        <authorList>
            <person name="Harrold Z.R."/>
            <person name="Skidmore M.L."/>
            <person name="Hamilton T.L."/>
            <person name="Desch L."/>
            <person name="Amada K."/>
            <person name="van Gelder W."/>
            <person name="Glover K."/>
            <person name="Roden E.E."/>
            <person name="Boyd E.S."/>
        </authorList>
    </citation>
    <scope>NUCLEOTIDE SEQUENCE [LARGE SCALE GENOMIC DNA]</scope>
    <source>
        <strain evidence="6 7">RG</strain>
    </source>
</reference>
<dbReference type="PANTHER" id="PTHR15162">
    <property type="entry name" value="ASPARTOACYLASE"/>
    <property type="match status" value="1"/>
</dbReference>
<keyword evidence="7" id="KW-1185">Reference proteome</keyword>
<dbReference type="Gene3D" id="3.40.630.10">
    <property type="entry name" value="Zn peptidases"/>
    <property type="match status" value="1"/>
</dbReference>
<comment type="cofactor">
    <cofactor evidence="1">
        <name>Zn(2+)</name>
        <dbReference type="ChEBI" id="CHEBI:29105"/>
    </cofactor>
</comment>
<dbReference type="PANTHER" id="PTHR15162:SF7">
    <property type="entry name" value="SUCCINYLGLUTAMATE DESUCCINYLASE"/>
    <property type="match status" value="1"/>
</dbReference>
<evidence type="ECO:0000313" key="7">
    <source>
        <dbReference type="Proteomes" id="UP000064243"/>
    </source>
</evidence>
<dbReference type="OrthoDB" id="9774976at2"/>
<dbReference type="EMBL" id="LDUG01000016">
    <property type="protein sequence ID" value="KVW97312.1"/>
    <property type="molecule type" value="Genomic_DNA"/>
</dbReference>
<evidence type="ECO:0000256" key="1">
    <source>
        <dbReference type="ARBA" id="ARBA00001947"/>
    </source>
</evidence>
<dbReference type="GO" id="GO:0046872">
    <property type="term" value="F:metal ion binding"/>
    <property type="evidence" value="ECO:0007669"/>
    <property type="project" value="UniProtKB-KW"/>
</dbReference>
<protein>
    <submittedName>
        <fullName evidence="6">Succinylglutamate desuccinylase</fullName>
    </submittedName>
</protein>
<evidence type="ECO:0000313" key="6">
    <source>
        <dbReference type="EMBL" id="KVW97312.1"/>
    </source>
</evidence>
<feature type="domain" description="Succinylglutamate desuccinylase/Aspartoacylase catalytic" evidence="5">
    <location>
        <begin position="19"/>
        <end position="121"/>
    </location>
</feature>
<keyword evidence="3" id="KW-0378">Hydrolase</keyword>
<proteinExistence type="predicted"/>
<dbReference type="Pfam" id="PF24827">
    <property type="entry name" value="AstE_AspA_cat"/>
    <property type="match status" value="1"/>
</dbReference>